<dbReference type="Proteomes" id="UP001628179">
    <property type="component" value="Unassembled WGS sequence"/>
</dbReference>
<evidence type="ECO:0000313" key="4">
    <source>
        <dbReference type="Proteomes" id="UP001628179"/>
    </source>
</evidence>
<feature type="region of interest" description="Disordered" evidence="1">
    <location>
        <begin position="1399"/>
        <end position="1453"/>
    </location>
</feature>
<dbReference type="InterPro" id="IPR007855">
    <property type="entry name" value="RDRP"/>
</dbReference>
<feature type="compositionally biased region" description="Polar residues" evidence="1">
    <location>
        <begin position="1304"/>
        <end position="1313"/>
    </location>
</feature>
<dbReference type="EMBL" id="BAAFSV010000001">
    <property type="protein sequence ID" value="GAB1312244.1"/>
    <property type="molecule type" value="Genomic_DNA"/>
</dbReference>
<sequence length="1561" mass="174295">MTWEPRQKPRNGTGDGAVQQPRPPTEPQPPAVIPPSWSSQKSVLLIIRGVPVHATPWDIRQFFDKYGSVVYVELDDYSRAGTRAVKVRFEPPPRDISFFQNGYCNLVVGGTAFRVGIEFPRQSSGESTLTTPLGNPCPALLVFTPAKLTFGILTQPTTFMPKRKVRSFGSWLGLKFTADFKRKRLVIHFPLRVGYEQQYHRIEIKFGNIKNIHRLSNDGGSSTVLIAVHDPPLAWEREMDMNGEGWAERLLWTEEELWHRSVEIRASAENPRAEPVSLDEGHHIIDFGQWTTYWIDLDKPGEEVWSAIEMQLRDWNIKTKLDANFTKIPDRNPDLWAMLAESPGCLPAGASSSSWSEELALLNRAAHISLPFDVRYQLEVCISRGILCQYNIEREFLQKLIELSKPGCLDSSRARLILEYAADQGQKIYDPMALFENQAALTYYPTTLHIPEYCALVRKVTVTPTNIYFNTPTVEATNRVVRRYNQVQELFLRVQFTDELLEGRIKAGEADRHDELFTRIYRIMLHGIRMGKWHWRFLAFGNSQIREHGAFFFCQPDEGDENAVTCDSICRWMGNFNHISVVAKLAARLGQCFSSTRLLNCISSPKIVKIPDVEKGEYCFTDGVGKISPMLSQLVSDAWGLHSAPSAFQFRMGGCKGVLVTWPEAKGTEVHIRRSQEKFHAEYNGLEIIRCSQFACATLNRQTITVLSCLGIPDDVFTDMMKEQLASYDAAMADKNKAIELLNCYVDENMTTTTIARMVVNGFMDSKEPFVQTILQLWRSWSIKGLKEKARLIVNSGAFVLGGVDETGTLRGHSKTTEGYAEVPRERLPQIFLQIPDPRDRSTYKAITGICMVGRNPSLHPGDIRVVEAVDVPELRHIKNVVLFPRNGDRDVPSMCSGGDLDGDDFFVIWDPKLIPREWGNPPMNYSAPAPLSETTASVIKSLASFFVLFMKNDRLPLIAHAHLATADYEAEGVKHRKCLQLAELHSTAVDYVKTGVPAKWHSRLEPRKYPHFMEKSPARSYHSNSVLGKLYDMVDGKTFDCRENYRLPFDDRILKRYQLGNDMLKEARKIKSQYDIAIRRIMGQLEIRTEFEVWTAFVLSKPRIGTDYKVQEKVGRESAGLKKQFRDLCIKAAGDRDFATLGPFVAAMYRVTWEELRIALYETRQPHVRSDGKVGLRRITVRSMPLITFPWLFPDELGRIATSHERGDILVDLGFDTATVNPKHKASRGPAGLRSKNDLASMDCTQTKDGQFIHRGEILHLFHLAEDEDDGGPDSNDGVPVSDLSGGSELGLPSDSDRGPQTPDKTISSEDGSGNLGDLLRLDIAAVEEGNDDSLGSDIVSLRDIARSAQETSSPQSVRDDAPDEKNTFPVVPDLLTSSPVRIVQAAPETDRAIDAEYGTSPFLGPAKHRAQTLKQKAITDTSQPKPDKTRKPTPRDLAGASKPSVGSMASGADGSWERLIAMEPVSSGPPLDFISLPASERSSLQDVNLGSANSVACLIPTVWDIGAAARQAGGASCPEQSTAKDDEAGESGSEIEYEEDIVEVEAETAVERAARLGAA</sequence>
<dbReference type="InterPro" id="IPR057596">
    <property type="entry name" value="RDRP_core"/>
</dbReference>
<protein>
    <recommendedName>
        <fullName evidence="2">RDRP core domain-containing protein</fullName>
    </recommendedName>
</protein>
<evidence type="ECO:0000313" key="3">
    <source>
        <dbReference type="EMBL" id="GAB1312244.1"/>
    </source>
</evidence>
<dbReference type="PANTHER" id="PTHR23079:SF55">
    <property type="entry name" value="RNA-DIRECTED RNA POLYMERASE"/>
    <property type="match status" value="1"/>
</dbReference>
<feature type="region of interest" description="Disordered" evidence="1">
    <location>
        <begin position="1222"/>
        <end position="1241"/>
    </location>
</feature>
<proteinExistence type="predicted"/>
<dbReference type="SUPFAM" id="SSF54928">
    <property type="entry name" value="RNA-binding domain, RBD"/>
    <property type="match status" value="1"/>
</dbReference>
<feature type="compositionally biased region" description="Basic and acidic residues" evidence="1">
    <location>
        <begin position="1359"/>
        <end position="1368"/>
    </location>
</feature>
<feature type="compositionally biased region" description="Basic and acidic residues" evidence="1">
    <location>
        <begin position="1427"/>
        <end position="1436"/>
    </location>
</feature>
<feature type="compositionally biased region" description="Pro residues" evidence="1">
    <location>
        <begin position="21"/>
        <end position="33"/>
    </location>
</feature>
<gene>
    <name evidence="3" type="ORF">MFIFM68171_02454</name>
</gene>
<name>A0ABQ0G3B6_9PEZI</name>
<dbReference type="Pfam" id="PF05183">
    <property type="entry name" value="RdRP"/>
    <property type="match status" value="1"/>
</dbReference>
<evidence type="ECO:0000256" key="1">
    <source>
        <dbReference type="SAM" id="MobiDB-lite"/>
    </source>
</evidence>
<dbReference type="PANTHER" id="PTHR23079">
    <property type="entry name" value="RNA-DEPENDENT RNA POLYMERASE"/>
    <property type="match status" value="1"/>
</dbReference>
<reference evidence="3 4" key="1">
    <citation type="submission" date="2024-09" db="EMBL/GenBank/DDBJ databases">
        <title>Itraconazole resistance in Madurella fahalii resulting from another homologue of gene encoding cytochrome P450 14-alpha sterol demethylase (CYP51).</title>
        <authorList>
            <person name="Yoshioka I."/>
            <person name="Fahal A.H."/>
            <person name="Kaneko S."/>
            <person name="Yaguchi T."/>
        </authorList>
    </citation>
    <scope>NUCLEOTIDE SEQUENCE [LARGE SCALE GENOMIC DNA]</scope>
    <source>
        <strain evidence="3 4">IFM 68171</strain>
    </source>
</reference>
<keyword evidence="4" id="KW-1185">Reference proteome</keyword>
<feature type="region of interest" description="Disordered" evidence="1">
    <location>
        <begin position="1"/>
        <end position="34"/>
    </location>
</feature>
<feature type="region of interest" description="Disordered" evidence="1">
    <location>
        <begin position="1516"/>
        <end position="1541"/>
    </location>
</feature>
<accession>A0ABQ0G3B6</accession>
<comment type="caution">
    <text evidence="3">The sequence shown here is derived from an EMBL/GenBank/DDBJ whole genome shotgun (WGS) entry which is preliminary data.</text>
</comment>
<feature type="region of interest" description="Disordered" evidence="1">
    <location>
        <begin position="1349"/>
        <end position="1374"/>
    </location>
</feature>
<dbReference type="InterPro" id="IPR035979">
    <property type="entry name" value="RBD_domain_sf"/>
</dbReference>
<evidence type="ECO:0000259" key="2">
    <source>
        <dbReference type="Pfam" id="PF05183"/>
    </source>
</evidence>
<feature type="domain" description="RDRP core" evidence="2">
    <location>
        <begin position="462"/>
        <end position="1035"/>
    </location>
</feature>
<dbReference type="GeneID" id="98173199"/>
<dbReference type="RefSeq" id="XP_070913977.1">
    <property type="nucleotide sequence ID" value="XM_071057876.1"/>
</dbReference>
<feature type="compositionally biased region" description="Polar residues" evidence="1">
    <location>
        <begin position="1414"/>
        <end position="1425"/>
    </location>
</feature>
<feature type="region of interest" description="Disordered" evidence="1">
    <location>
        <begin position="1267"/>
        <end position="1316"/>
    </location>
</feature>
<feature type="compositionally biased region" description="Acidic residues" evidence="1">
    <location>
        <begin position="1529"/>
        <end position="1541"/>
    </location>
</feature>
<organism evidence="3 4">
    <name type="scientific">Madurella fahalii</name>
    <dbReference type="NCBI Taxonomy" id="1157608"/>
    <lineage>
        <taxon>Eukaryota</taxon>
        <taxon>Fungi</taxon>
        <taxon>Dikarya</taxon>
        <taxon>Ascomycota</taxon>
        <taxon>Pezizomycotina</taxon>
        <taxon>Sordariomycetes</taxon>
        <taxon>Sordariomycetidae</taxon>
        <taxon>Sordariales</taxon>
        <taxon>Sordariales incertae sedis</taxon>
        <taxon>Madurella</taxon>
    </lineage>
</organism>